<organism evidence="3 4">
    <name type="scientific">Xylaria arbuscula</name>
    <dbReference type="NCBI Taxonomy" id="114810"/>
    <lineage>
        <taxon>Eukaryota</taxon>
        <taxon>Fungi</taxon>
        <taxon>Dikarya</taxon>
        <taxon>Ascomycota</taxon>
        <taxon>Pezizomycotina</taxon>
        <taxon>Sordariomycetes</taxon>
        <taxon>Xylariomycetidae</taxon>
        <taxon>Xylariales</taxon>
        <taxon>Xylariaceae</taxon>
        <taxon>Xylaria</taxon>
    </lineage>
</organism>
<comment type="caution">
    <text evidence="3">The sequence shown here is derived from an EMBL/GenBank/DDBJ whole genome shotgun (WGS) entry which is preliminary data.</text>
</comment>
<accession>A0A9W8NEC5</accession>
<dbReference type="InterPro" id="IPR031728">
    <property type="entry name" value="GlcAase_C"/>
</dbReference>
<dbReference type="Proteomes" id="UP001148614">
    <property type="component" value="Unassembled WGS sequence"/>
</dbReference>
<evidence type="ECO:0000256" key="1">
    <source>
        <dbReference type="SAM" id="SignalP"/>
    </source>
</evidence>
<reference evidence="3" key="1">
    <citation type="submission" date="2022-07" db="EMBL/GenBank/DDBJ databases">
        <title>Genome Sequence of Xylaria arbuscula.</title>
        <authorList>
            <person name="Buettner E."/>
        </authorList>
    </citation>
    <scope>NUCLEOTIDE SEQUENCE</scope>
    <source>
        <strain evidence="3">VT107</strain>
    </source>
</reference>
<keyword evidence="4" id="KW-1185">Reference proteome</keyword>
<dbReference type="InterPro" id="IPR017853">
    <property type="entry name" value="GH"/>
</dbReference>
<protein>
    <recommendedName>
        <fullName evidence="2">Beta-glucuronidase C-terminal domain-containing protein</fullName>
    </recommendedName>
</protein>
<sequence>MPSFSLSRLALTLLLGISPFSSVALTHNVQISANVPEGASEFVDRSFTGFAFEQSSFYNYSFDAEGNPNEFSQNLVNAVLTRTGGTPLLRVGGTSGDHGRYDPSHEKATNFPATKYGPKTKISGDRLVLGPSYFQAFKNWPGAKFELMVPFYNTTFSRTIAWAQKGVEQIGINNLYALELGNEPTFYPWFSITEYVKRFKNLQGNLIDAIPALADKRIFQAFDTASYAAANLKTKPAFEDGLNAIAPSIKQVAYHYYQNQHGVANFATFQQYMRHTSTKSNLTNFLPNMNYLKQNHPAIGFAFTETGYSVGGKGDKEHVIRTNNFASALWSLDFQLCAMSMGVSRINWQQIVRSDLQMWKPVKTSLGAPRVTAHFYSQPFVADFIGKSGKTRVMELDIGMPQNGLYAGYAAYDNGKLARVALLNLELWDPQRSSGDRPSAKFSLAGLKNAGSKVTVHHLNADDGALAQQGMTYAGLEWTWASRGKQKKVKDDNKVLDIVAGKVNVVVKATQAVLLEIQ</sequence>
<evidence type="ECO:0000259" key="2">
    <source>
        <dbReference type="Pfam" id="PF16862"/>
    </source>
</evidence>
<evidence type="ECO:0000313" key="4">
    <source>
        <dbReference type="Proteomes" id="UP001148614"/>
    </source>
</evidence>
<keyword evidence="1" id="KW-0732">Signal</keyword>
<dbReference type="EMBL" id="JANPWZ010000764">
    <property type="protein sequence ID" value="KAJ3572449.1"/>
    <property type="molecule type" value="Genomic_DNA"/>
</dbReference>
<feature type="domain" description="Beta-glucuronidase C-terminal" evidence="2">
    <location>
        <begin position="408"/>
        <end position="514"/>
    </location>
</feature>
<dbReference type="SUPFAM" id="SSF51445">
    <property type="entry name" value="(Trans)glycosidases"/>
    <property type="match status" value="1"/>
</dbReference>
<name>A0A9W8NEC5_9PEZI</name>
<dbReference type="Pfam" id="PF16862">
    <property type="entry name" value="Glyco_hydro_79C"/>
    <property type="match status" value="1"/>
</dbReference>
<dbReference type="InterPro" id="IPR052974">
    <property type="entry name" value="GH79_Enzymes"/>
</dbReference>
<dbReference type="AlphaFoldDB" id="A0A9W8NEC5"/>
<evidence type="ECO:0000313" key="3">
    <source>
        <dbReference type="EMBL" id="KAJ3572449.1"/>
    </source>
</evidence>
<dbReference type="Gene3D" id="3.20.20.80">
    <property type="entry name" value="Glycosidases"/>
    <property type="match status" value="1"/>
</dbReference>
<dbReference type="PANTHER" id="PTHR36183">
    <property type="entry name" value="BETA-GLUCURONIDASE"/>
    <property type="match status" value="1"/>
</dbReference>
<proteinExistence type="predicted"/>
<gene>
    <name evidence="3" type="ORF">NPX13_g5044</name>
</gene>
<dbReference type="VEuPathDB" id="FungiDB:F4678DRAFT_470040"/>
<dbReference type="PANTHER" id="PTHR36183:SF2">
    <property type="entry name" value="BETA-GLUCURONIDASE C-TERMINAL DOMAIN-CONTAINING PROTEIN"/>
    <property type="match status" value="1"/>
</dbReference>
<feature type="chain" id="PRO_5040775585" description="Beta-glucuronidase C-terminal domain-containing protein" evidence="1">
    <location>
        <begin position="25"/>
        <end position="518"/>
    </location>
</feature>
<feature type="signal peptide" evidence="1">
    <location>
        <begin position="1"/>
        <end position="24"/>
    </location>
</feature>